<evidence type="ECO:0008006" key="4">
    <source>
        <dbReference type="Google" id="ProtNLM"/>
    </source>
</evidence>
<dbReference type="AlphaFoldDB" id="A0A853PSP9"/>
<evidence type="ECO:0000256" key="1">
    <source>
        <dbReference type="SAM" id="Phobius"/>
    </source>
</evidence>
<dbReference type="Proteomes" id="UP000093197">
    <property type="component" value="Unassembled WGS sequence"/>
</dbReference>
<dbReference type="SUPFAM" id="SSF48452">
    <property type="entry name" value="TPR-like"/>
    <property type="match status" value="1"/>
</dbReference>
<proteinExistence type="predicted"/>
<accession>A0A853PSP9</accession>
<dbReference type="InterPro" id="IPR011990">
    <property type="entry name" value="TPR-like_helical_dom_sf"/>
</dbReference>
<keyword evidence="1" id="KW-0812">Transmembrane</keyword>
<evidence type="ECO:0000313" key="2">
    <source>
        <dbReference type="EMBL" id="OCR29038.1"/>
    </source>
</evidence>
<dbReference type="RefSeq" id="WP_066403411.1">
    <property type="nucleotide sequence ID" value="NZ_LIDT01000035.1"/>
</dbReference>
<dbReference type="PROSITE" id="PS51257">
    <property type="entry name" value="PROKAR_LIPOPROTEIN"/>
    <property type="match status" value="1"/>
</dbReference>
<sequence length="1023" mass="119668">MRSTKSFYILFLIMVITACTPFGRLYKEQPRVTLALPTSGQSTPVAAAKPDSAIAAPPLNFVFVSDKGDSIPVGMSVEWDSINKENLTTMALDEIVVSASSTRNTAERNGLINVEFVVTVPRALQQDNWMVNVRPVLMRGDMPDSLKELRFTGQRFRELQERDYRRYDRFVEKIIPDSVNFYRTYVDYRSFERYLDRLKWYKRGLEKRWAIQDAKKRRPDPLLLRFEMFNRHSAERDSLLKDRMLGNSYRMITRRWWQYDRALARVNDTLHYQNKYLLERFRFFNDKWANYAKRQAGDSLTRADNAKARAEALIARKSYFHDRALSAAAWQAEREFNLERETGSEPGARIYSSRFDYFNEKMERLDAGLYRYYRIKGARAEKKENLKFLRAFLAGNDTTHLNREQLTEKYIRRYEKVKNFLPMFHYRRPDLDTLPPSWITETQYKERTGRPDTLQTRKVLLSQFSKEEIYAYYEPHGPGMPDRGPSGFFRGLLPLPTYHRILPDSVQRRTPGPKAFRDLELSRIDSAATLDRYMRRYETLRSAYPQYHLIRELYNIHPPALRHAALQAGYGERIARINSLDSTALVKMFYKTQKIARNEARKAMKDEKFRDIVRHPFNPEAKLDTVIYAADQVRFLYSQKVPADENSARMKVYVVGNVLNSNGSEYPLPKSDTLTFLVSSMTKFIDKTPRFVRKIVTRDAEANTSVNFYFPKNRFSLDESIDVNRKGVKQVRDLTLALMTDPVYIIDSLTLFATSSPEGNWGVNGEIARKRAESIRNILVRDFTQLYDSLAVGVSMEMDEAGNIRRREVKDEIPNLPQLIKIRTIPEGWDKLRHLIVEDKHFVGNRGAILRIIDDEPEPDRREWLIKSRYKTEYAYMLDKLYPSVRAVDFRFTLSRRGMQQDTVYTTEPDTAYARGVECLEKRKYAQALEILRPYEDMNTGIAYMSLGYDKAALRIFGNLPQTADIKYMQAILQARLGNEEQAVRLLLSAVDMNEKMKFRANLDPELSALVKKYGLFKEEDDW</sequence>
<protein>
    <recommendedName>
        <fullName evidence="4">Lipoprotein</fullName>
    </recommendedName>
</protein>
<dbReference type="EMBL" id="LIDT01000035">
    <property type="protein sequence ID" value="OCR29038.1"/>
    <property type="molecule type" value="Genomic_DNA"/>
</dbReference>
<evidence type="ECO:0000313" key="3">
    <source>
        <dbReference type="Proteomes" id="UP000093197"/>
    </source>
</evidence>
<gene>
    <name evidence="2" type="ORF">AC094_34670</name>
</gene>
<keyword evidence="1" id="KW-0472">Membrane</keyword>
<keyword evidence="1" id="KW-1133">Transmembrane helix</keyword>
<comment type="caution">
    <text evidence="2">The sequence shown here is derived from an EMBL/GenBank/DDBJ whole genome shotgun (WGS) entry which is preliminary data.</text>
</comment>
<feature type="transmembrane region" description="Helical" evidence="1">
    <location>
        <begin position="7"/>
        <end position="26"/>
    </location>
</feature>
<name>A0A853PSP9_BACFG</name>
<reference evidence="2 3" key="1">
    <citation type="journal article" date="2016" name="PLoS ONE">
        <title>Genomic Diversity of Enterotoxigenic Strains of Bacteroides fragilis.</title>
        <authorList>
            <person name="Pierce J.V."/>
            <person name="Bernstein H.D."/>
        </authorList>
    </citation>
    <scope>NUCLEOTIDE SEQUENCE [LARGE SCALE GENOMIC DNA]</scope>
    <source>
        <strain evidence="2 3">20793-3</strain>
    </source>
</reference>
<organism evidence="2 3">
    <name type="scientific">Bacteroides fragilis</name>
    <dbReference type="NCBI Taxonomy" id="817"/>
    <lineage>
        <taxon>Bacteria</taxon>
        <taxon>Pseudomonadati</taxon>
        <taxon>Bacteroidota</taxon>
        <taxon>Bacteroidia</taxon>
        <taxon>Bacteroidales</taxon>
        <taxon>Bacteroidaceae</taxon>
        <taxon>Bacteroides</taxon>
    </lineage>
</organism>